<evidence type="ECO:0000256" key="7">
    <source>
        <dbReference type="ARBA" id="ARBA00023163"/>
    </source>
</evidence>
<dbReference type="SMART" id="SM00297">
    <property type="entry name" value="BROMO"/>
    <property type="match status" value="2"/>
</dbReference>
<evidence type="ECO:0000256" key="2">
    <source>
        <dbReference type="ARBA" id="ARBA00022553"/>
    </source>
</evidence>
<proteinExistence type="inferred from homology"/>
<feature type="region of interest" description="Disordered" evidence="11">
    <location>
        <begin position="599"/>
        <end position="623"/>
    </location>
</feature>
<dbReference type="SUPFAM" id="SSF47370">
    <property type="entry name" value="Bromodomain"/>
    <property type="match status" value="2"/>
</dbReference>
<keyword evidence="3" id="KW-0677">Repeat</keyword>
<dbReference type="Pfam" id="PF01426">
    <property type="entry name" value="BAH"/>
    <property type="match status" value="1"/>
</dbReference>
<keyword evidence="6 10" id="KW-0103">Bromodomain</keyword>
<dbReference type="FunFam" id="2.30.30.490:FF:000016">
    <property type="entry name" value="RSC complex member"/>
    <property type="match status" value="1"/>
</dbReference>
<reference evidence="14 15" key="1">
    <citation type="journal article" date="2023" name="Elife">
        <title>Identification of key yeast species and microbe-microbe interactions impacting larval growth of Drosophila in the wild.</title>
        <authorList>
            <person name="Mure A."/>
            <person name="Sugiura Y."/>
            <person name="Maeda R."/>
            <person name="Honda K."/>
            <person name="Sakurai N."/>
            <person name="Takahashi Y."/>
            <person name="Watada M."/>
            <person name="Katoh T."/>
            <person name="Gotoh A."/>
            <person name="Gotoh Y."/>
            <person name="Taniguchi I."/>
            <person name="Nakamura K."/>
            <person name="Hayashi T."/>
            <person name="Katayama T."/>
            <person name="Uemura T."/>
            <person name="Hattori Y."/>
        </authorList>
    </citation>
    <scope>NUCLEOTIDE SEQUENCE [LARGE SCALE GENOMIC DNA]</scope>
    <source>
        <strain evidence="14 15">KH-74</strain>
    </source>
</reference>
<dbReference type="PANTHER" id="PTHR16062:SF21">
    <property type="entry name" value="CHROMATIN STRUCTURE-REMODELING COMPLEX SUBUNIT RSC1-RELATED"/>
    <property type="match status" value="1"/>
</dbReference>
<keyword evidence="2" id="KW-0597">Phosphoprotein</keyword>
<dbReference type="InterPro" id="IPR001487">
    <property type="entry name" value="Bromodomain"/>
</dbReference>
<accession>A0AAV5RRN1</accession>
<evidence type="ECO:0000259" key="12">
    <source>
        <dbReference type="PROSITE" id="PS50014"/>
    </source>
</evidence>
<dbReference type="GO" id="GO:0006338">
    <property type="term" value="P:chromatin remodeling"/>
    <property type="evidence" value="ECO:0007669"/>
    <property type="project" value="InterPro"/>
</dbReference>
<dbReference type="PROSITE" id="PS51038">
    <property type="entry name" value="BAH"/>
    <property type="match status" value="1"/>
</dbReference>
<dbReference type="CDD" id="cd04717">
    <property type="entry name" value="BAH_polybromo"/>
    <property type="match status" value="1"/>
</dbReference>
<dbReference type="Pfam" id="PF00439">
    <property type="entry name" value="Bromodomain"/>
    <property type="match status" value="2"/>
</dbReference>
<dbReference type="InterPro" id="IPR035700">
    <property type="entry name" value="Rsc1/Rsc2_Bromo"/>
</dbReference>
<feature type="compositionally biased region" description="Basic and acidic residues" evidence="11">
    <location>
        <begin position="186"/>
        <end position="208"/>
    </location>
</feature>
<comment type="caution">
    <text evidence="14">The sequence shown here is derived from an EMBL/GenBank/DDBJ whole genome shotgun (WGS) entry which is preliminary data.</text>
</comment>
<feature type="region of interest" description="Disordered" evidence="11">
    <location>
        <begin position="168"/>
        <end position="211"/>
    </location>
</feature>
<evidence type="ECO:0000256" key="9">
    <source>
        <dbReference type="ARBA" id="ARBA00061403"/>
    </source>
</evidence>
<keyword evidence="8" id="KW-0539">Nucleus</keyword>
<evidence type="ECO:0000256" key="4">
    <source>
        <dbReference type="ARBA" id="ARBA00022853"/>
    </source>
</evidence>
<evidence type="ECO:0000256" key="6">
    <source>
        <dbReference type="ARBA" id="ARBA00023117"/>
    </source>
</evidence>
<feature type="region of interest" description="Disordered" evidence="11">
    <location>
        <begin position="645"/>
        <end position="679"/>
    </location>
</feature>
<dbReference type="CDD" id="cd05521">
    <property type="entry name" value="Bromo_Rsc1_2_I"/>
    <property type="match status" value="1"/>
</dbReference>
<evidence type="ECO:0000256" key="5">
    <source>
        <dbReference type="ARBA" id="ARBA00023015"/>
    </source>
</evidence>
<comment type="similarity">
    <text evidence="9">Belongs to the RSC1 family.</text>
</comment>
<keyword evidence="7" id="KW-0804">Transcription</keyword>
<dbReference type="GO" id="GO:0016586">
    <property type="term" value="C:RSC-type complex"/>
    <property type="evidence" value="ECO:0007669"/>
    <property type="project" value="InterPro"/>
</dbReference>
<evidence type="ECO:0000313" key="14">
    <source>
        <dbReference type="EMBL" id="GMM53817.1"/>
    </source>
</evidence>
<dbReference type="InterPro" id="IPR001025">
    <property type="entry name" value="BAH_dom"/>
</dbReference>
<dbReference type="InterPro" id="IPR043151">
    <property type="entry name" value="BAH_sf"/>
</dbReference>
<evidence type="ECO:0000313" key="15">
    <source>
        <dbReference type="Proteomes" id="UP001377567"/>
    </source>
</evidence>
<organism evidence="14 15">
    <name type="scientific">Maudiozyma humilis</name>
    <name type="common">Sour dough yeast</name>
    <name type="synonym">Kazachstania humilis</name>
    <dbReference type="NCBI Taxonomy" id="51915"/>
    <lineage>
        <taxon>Eukaryota</taxon>
        <taxon>Fungi</taxon>
        <taxon>Dikarya</taxon>
        <taxon>Ascomycota</taxon>
        <taxon>Saccharomycotina</taxon>
        <taxon>Saccharomycetes</taxon>
        <taxon>Saccharomycetales</taxon>
        <taxon>Saccharomycetaceae</taxon>
        <taxon>Maudiozyma</taxon>
    </lineage>
</organism>
<dbReference type="InterPro" id="IPR037382">
    <property type="entry name" value="Rsc/polybromo"/>
</dbReference>
<dbReference type="Gene3D" id="1.20.920.10">
    <property type="entry name" value="Bromodomain-like"/>
    <property type="match status" value="2"/>
</dbReference>
<gene>
    <name evidence="14" type="ORF">DAKH74_004330</name>
</gene>
<evidence type="ECO:0000256" key="8">
    <source>
        <dbReference type="ARBA" id="ARBA00023242"/>
    </source>
</evidence>
<evidence type="ECO:0000256" key="3">
    <source>
        <dbReference type="ARBA" id="ARBA00022737"/>
    </source>
</evidence>
<dbReference type="AlphaFoldDB" id="A0AAV5RRN1"/>
<dbReference type="InterPro" id="IPR036427">
    <property type="entry name" value="Bromodomain-like_sf"/>
</dbReference>
<dbReference type="Gene3D" id="2.30.30.490">
    <property type="match status" value="1"/>
</dbReference>
<keyword evidence="15" id="KW-1185">Reference proteome</keyword>
<dbReference type="GO" id="GO:0006368">
    <property type="term" value="P:transcription elongation by RNA polymerase II"/>
    <property type="evidence" value="ECO:0007669"/>
    <property type="project" value="TreeGrafter"/>
</dbReference>
<keyword evidence="4" id="KW-0156">Chromatin regulator</keyword>
<dbReference type="EMBL" id="BTGD01000001">
    <property type="protein sequence ID" value="GMM53817.1"/>
    <property type="molecule type" value="Genomic_DNA"/>
</dbReference>
<dbReference type="GO" id="GO:0003682">
    <property type="term" value="F:chromatin binding"/>
    <property type="evidence" value="ECO:0007669"/>
    <property type="project" value="InterPro"/>
</dbReference>
<feature type="region of interest" description="Disordered" evidence="11">
    <location>
        <begin position="865"/>
        <end position="884"/>
    </location>
</feature>
<dbReference type="PROSITE" id="PS50014">
    <property type="entry name" value="BROMODOMAIN_2"/>
    <property type="match status" value="2"/>
</dbReference>
<evidence type="ECO:0000256" key="11">
    <source>
        <dbReference type="SAM" id="MobiDB-lite"/>
    </source>
</evidence>
<evidence type="ECO:0000259" key="13">
    <source>
        <dbReference type="PROSITE" id="PS51038"/>
    </source>
</evidence>
<feature type="compositionally biased region" description="Polar residues" evidence="11">
    <location>
        <begin position="654"/>
        <end position="663"/>
    </location>
</feature>
<feature type="domain" description="Bromo" evidence="12">
    <location>
        <begin position="27"/>
        <end position="95"/>
    </location>
</feature>
<feature type="domain" description="Bromo" evidence="12">
    <location>
        <begin position="294"/>
        <end position="364"/>
    </location>
</feature>
<feature type="domain" description="BAH" evidence="13">
    <location>
        <begin position="407"/>
        <end position="525"/>
    </location>
</feature>
<sequence>MAIVIHSELERLLREFYKDMYALKEENGLEIYPIFEKCPDRKLYTDYYEMIKKPVSLNTLKKRIPHYTEAQNFVNDVARISWNAKTYNTKESDIHRYAKILDKYLLEDMFPRLQKEYPHVRYPYLGPLPDADDEAEQAAFRDKQNAEDIKNGIKPYDLQEVTQEKVKALKQEPSIASSRPVRSTRIVKERNTDIDDVSDSRDNSRDADYAPTPHIAQSMSRVGSANVPIVQIPHASNSMGFSRTPSARSMIHMRNNKSSSKTNIRRGRPPVVDLPYIQRIKNVLKNLRKETNRRNRPLAAMFEHLPDEVFDGKFQSAIPNQICMDDMRRKALFRNYNDFQEFQNDFELMIHNYKIMYSRDQESMETIEQFDRVFPILAKNELSRPDKYFLSDGIVRYPMDSVVVNNVTYNIGDWVLLKNTNDESKPVVGEIFKLWKTDSGEQWLNACWYFRPEQTVHRVDRLFYKNEVVKTGQYRDHVIDDIEGKCYVIHFTRFQRGDPERRVDGPLFVCEYRYNETDKIFNKIRTWKACLPEEIREIDEPTIPINGRKFFKYPSPLRHLLSKDATVNSRIPQAVPGRSDGPPLTGAVYVRPPLKRDDLGEYSTSSDCPRYIIRPGDPPEEGKMDFETGTILTDSITTTTYPRLGHILPGQIGPSPSRSSTRLNEGGYRPDRPVSYVRPPPRAVLERPLVSMTNEPQTAHKMAQAQVQRYLARKRALELRTDTTTQADTSVPESDVSVRISGSALAPVSVDHPGSYILPVSISKNVSQLQRTDYENYHRITADDDEPYFPRKRFKGEVIWFSGPSLDISERYLNLGDSYATKDINRVFKDSVMDYVETNEVSDKKNRILSRHQQASVIEKYHLEDTESSTAGEEDGATKNSTSGHGFADEIKVIPGTFVLGLRPTSKFIAHRLRAKEVV</sequence>
<keyword evidence="5" id="KW-0805">Transcription regulation</keyword>
<comment type="subcellular location">
    <subcellularLocation>
        <location evidence="1">Nucleus</location>
    </subcellularLocation>
</comment>
<dbReference type="SMART" id="SM00439">
    <property type="entry name" value="BAH"/>
    <property type="match status" value="1"/>
</dbReference>
<dbReference type="PANTHER" id="PTHR16062">
    <property type="entry name" value="SWI/SNF-RELATED"/>
    <property type="match status" value="1"/>
</dbReference>
<protein>
    <submittedName>
        <fullName evidence="14">Rsc2 protein</fullName>
    </submittedName>
</protein>
<evidence type="ECO:0000256" key="10">
    <source>
        <dbReference type="PROSITE-ProRule" id="PRU00035"/>
    </source>
</evidence>
<name>A0AAV5RRN1_MAUHU</name>
<evidence type="ECO:0000256" key="1">
    <source>
        <dbReference type="ARBA" id="ARBA00004123"/>
    </source>
</evidence>
<dbReference type="Proteomes" id="UP001377567">
    <property type="component" value="Unassembled WGS sequence"/>
</dbReference>